<feature type="domain" description="DUF1285" evidence="1">
    <location>
        <begin position="17"/>
        <end position="83"/>
    </location>
</feature>
<reference evidence="3 4" key="1">
    <citation type="journal article" date="2019" name="Int. J. Syst. Evol. Microbiol.">
        <title>The Global Catalogue of Microorganisms (GCM) 10K type strain sequencing project: providing services to taxonomists for standard genome sequencing and annotation.</title>
        <authorList>
            <consortium name="The Broad Institute Genomics Platform"/>
            <consortium name="The Broad Institute Genome Sequencing Center for Infectious Disease"/>
            <person name="Wu L."/>
            <person name="Ma J."/>
        </authorList>
    </citation>
    <scope>NUCLEOTIDE SEQUENCE [LARGE SCALE GENOMIC DNA]</scope>
    <source>
        <strain evidence="3 4">JCM 14331</strain>
    </source>
</reference>
<organism evidence="3 4">
    <name type="scientific">Rheinheimera aquimaris</name>
    <dbReference type="NCBI Taxonomy" id="412437"/>
    <lineage>
        <taxon>Bacteria</taxon>
        <taxon>Pseudomonadati</taxon>
        <taxon>Pseudomonadota</taxon>
        <taxon>Gammaproteobacteria</taxon>
        <taxon>Chromatiales</taxon>
        <taxon>Chromatiaceae</taxon>
        <taxon>Rheinheimera</taxon>
    </lineage>
</organism>
<dbReference type="RefSeq" id="WP_226768297.1">
    <property type="nucleotide sequence ID" value="NZ_BAAAEO010000008.1"/>
</dbReference>
<dbReference type="Proteomes" id="UP001501169">
    <property type="component" value="Unassembled WGS sequence"/>
</dbReference>
<evidence type="ECO:0000259" key="2">
    <source>
        <dbReference type="Pfam" id="PF21028"/>
    </source>
</evidence>
<protein>
    <submittedName>
        <fullName evidence="3">DUF1285 domain-containing protein</fullName>
    </submittedName>
</protein>
<dbReference type="Pfam" id="PF21028">
    <property type="entry name" value="DUF1285_C"/>
    <property type="match status" value="1"/>
</dbReference>
<proteinExistence type="predicted"/>
<dbReference type="EMBL" id="BAAAEO010000008">
    <property type="protein sequence ID" value="GAA0566050.1"/>
    <property type="molecule type" value="Genomic_DNA"/>
</dbReference>
<dbReference type="PIRSF" id="PIRSF029557">
    <property type="entry name" value="UCP029557"/>
    <property type="match status" value="1"/>
</dbReference>
<dbReference type="InterPro" id="IPR048341">
    <property type="entry name" value="DUF1285_N"/>
</dbReference>
<dbReference type="InterPro" id="IPR048342">
    <property type="entry name" value="DUF1285_C"/>
</dbReference>
<gene>
    <name evidence="3" type="ORF">GCM10009098_37760</name>
</gene>
<sequence>MLSLAAIQQQLQQSSLPPVETWDPPFCGDIPLQIDSNGDWLYQHSKIQRPALIKLFASVLLRQNDAYYLQTPVEKVRIEVVDAPLIVTQHNWLETDNGRALCLTLNTEQEIVVSPQYPLALQRDPQQQFLPYLQLWRGLTAKLHRNVYYQLAEHVSAVYCNARLHYQIKSGGFPYTFAISACDAGR</sequence>
<dbReference type="Pfam" id="PF06938">
    <property type="entry name" value="DUF1285_N"/>
    <property type="match status" value="1"/>
</dbReference>
<dbReference type="InterPro" id="IPR023361">
    <property type="entry name" value="DUF1285_beta_roll_sf"/>
</dbReference>
<dbReference type="Gene3D" id="2.30.270.10">
    <property type="entry name" value="duf1285 protein"/>
    <property type="match status" value="1"/>
</dbReference>
<feature type="domain" description="DUF1285" evidence="2">
    <location>
        <begin position="84"/>
        <end position="175"/>
    </location>
</feature>
<evidence type="ECO:0000313" key="3">
    <source>
        <dbReference type="EMBL" id="GAA0566050.1"/>
    </source>
</evidence>
<keyword evidence="4" id="KW-1185">Reference proteome</keyword>
<dbReference type="Gene3D" id="3.10.540.10">
    <property type="entry name" value="duf1285 like domain"/>
    <property type="match status" value="1"/>
</dbReference>
<evidence type="ECO:0000313" key="4">
    <source>
        <dbReference type="Proteomes" id="UP001501169"/>
    </source>
</evidence>
<comment type="caution">
    <text evidence="3">The sequence shown here is derived from an EMBL/GenBank/DDBJ whole genome shotgun (WGS) entry which is preliminary data.</text>
</comment>
<accession>A0ABN1EG82</accession>
<evidence type="ECO:0000259" key="1">
    <source>
        <dbReference type="Pfam" id="PF06938"/>
    </source>
</evidence>
<name>A0ABN1EG82_9GAMM</name>
<dbReference type="InterPro" id="IPR010707">
    <property type="entry name" value="DUF1285"/>
</dbReference>